<dbReference type="InterPro" id="IPR002477">
    <property type="entry name" value="Peptidoglycan-bd-like"/>
</dbReference>
<dbReference type="Gene3D" id="1.10.101.10">
    <property type="entry name" value="PGBD-like superfamily/PGBD"/>
    <property type="match status" value="1"/>
</dbReference>
<feature type="domain" description="Peptidase M15A C-terminal" evidence="3">
    <location>
        <begin position="149"/>
        <end position="240"/>
    </location>
</feature>
<protein>
    <submittedName>
        <fullName evidence="4">Peptidase M15</fullName>
    </submittedName>
</protein>
<dbReference type="AlphaFoldDB" id="A0A1J4NAQ3"/>
<evidence type="ECO:0000259" key="3">
    <source>
        <dbReference type="Pfam" id="PF08291"/>
    </source>
</evidence>
<dbReference type="STRING" id="1844.UG56_002040"/>
<accession>A0A1J4NAQ3</accession>
<evidence type="ECO:0000256" key="1">
    <source>
        <dbReference type="SAM" id="SignalP"/>
    </source>
</evidence>
<dbReference type="Pfam" id="PF01471">
    <property type="entry name" value="PG_binding_1"/>
    <property type="match status" value="1"/>
</dbReference>
<dbReference type="InterPro" id="IPR013230">
    <property type="entry name" value="Peptidase_M15A_C"/>
</dbReference>
<gene>
    <name evidence="4" type="ORF">UG56_002040</name>
</gene>
<comment type="caution">
    <text evidence="4">The sequence shown here is derived from an EMBL/GenBank/DDBJ whole genome shotgun (WGS) entry which is preliminary data.</text>
</comment>
<dbReference type="InterPro" id="IPR036365">
    <property type="entry name" value="PGBD-like_sf"/>
</dbReference>
<dbReference type="Proteomes" id="UP000033772">
    <property type="component" value="Unassembled WGS sequence"/>
</dbReference>
<keyword evidence="5" id="KW-1185">Reference proteome</keyword>
<dbReference type="SUPFAM" id="SSF55166">
    <property type="entry name" value="Hedgehog/DD-peptidase"/>
    <property type="match status" value="1"/>
</dbReference>
<feature type="signal peptide" evidence="1">
    <location>
        <begin position="1"/>
        <end position="33"/>
    </location>
</feature>
<dbReference type="RefSeq" id="WP_045547131.1">
    <property type="nucleotide sequence ID" value="NZ_JZDQ02000002.1"/>
</dbReference>
<feature type="chain" id="PRO_5009630684" evidence="1">
    <location>
        <begin position="34"/>
        <end position="254"/>
    </location>
</feature>
<dbReference type="Pfam" id="PF08291">
    <property type="entry name" value="Peptidase_M15_3"/>
    <property type="match status" value="1"/>
</dbReference>
<sequence>MRLIPRPGRRLGTVIGSLLVTLATSLVAITSTAAPAHADACYTWSGTLQQGSTGNAVTQLQIRVAGWAASGTIFSIDGSYGPATTTAVRNFQAAYGLSADGVAGTNTFNKLYALQDDDCTPIHFDWSEVDDVCYGGWPTPISGVTIAQVKANLMQAMWRAEAIRHRLGDNPLRVTSAYRSKACNDAVGGASNSNHLYGRAMDLVPGSSATTMCGIARASRQSFPQVLGPGYPDHSDHIHLGIQSSIYQSASQCF</sequence>
<dbReference type="OrthoDB" id="3719185at2"/>
<name>A0A1J4NAQ3_9ACTN</name>
<keyword evidence="1" id="KW-0732">Signal</keyword>
<proteinExistence type="predicted"/>
<organism evidence="4 5">
    <name type="scientific">Nocardioides luteus</name>
    <dbReference type="NCBI Taxonomy" id="1844"/>
    <lineage>
        <taxon>Bacteria</taxon>
        <taxon>Bacillati</taxon>
        <taxon>Actinomycetota</taxon>
        <taxon>Actinomycetes</taxon>
        <taxon>Propionibacteriales</taxon>
        <taxon>Nocardioidaceae</taxon>
        <taxon>Nocardioides</taxon>
    </lineage>
</organism>
<dbReference type="SUPFAM" id="SSF47090">
    <property type="entry name" value="PGBD-like"/>
    <property type="match status" value="1"/>
</dbReference>
<dbReference type="EMBL" id="JZDQ02000002">
    <property type="protein sequence ID" value="OIJ28582.1"/>
    <property type="molecule type" value="Genomic_DNA"/>
</dbReference>
<dbReference type="InterPro" id="IPR009045">
    <property type="entry name" value="Zn_M74/Hedgehog-like"/>
</dbReference>
<evidence type="ECO:0000259" key="2">
    <source>
        <dbReference type="Pfam" id="PF01471"/>
    </source>
</evidence>
<dbReference type="Gene3D" id="3.30.1380.10">
    <property type="match status" value="1"/>
</dbReference>
<evidence type="ECO:0000313" key="4">
    <source>
        <dbReference type="EMBL" id="OIJ28582.1"/>
    </source>
</evidence>
<feature type="domain" description="Peptidoglycan binding-like" evidence="2">
    <location>
        <begin position="53"/>
        <end position="111"/>
    </location>
</feature>
<reference evidence="4" key="1">
    <citation type="submission" date="2016-10" db="EMBL/GenBank/DDBJ databases">
        <title>Draft Genome Sequence of Nocardioides luteus Strain BAFB, an Alkane-Degrading Bacterium Isolated from JP-7 Polluted Soil.</title>
        <authorList>
            <person name="Brown L."/>
            <person name="Ruiz O.N."/>
            <person name="Gunasekera T."/>
        </authorList>
    </citation>
    <scope>NUCLEOTIDE SEQUENCE [LARGE SCALE GENOMIC DNA]</scope>
    <source>
        <strain evidence="4">BAFB</strain>
    </source>
</reference>
<dbReference type="InterPro" id="IPR036366">
    <property type="entry name" value="PGBDSf"/>
</dbReference>
<evidence type="ECO:0000313" key="5">
    <source>
        <dbReference type="Proteomes" id="UP000033772"/>
    </source>
</evidence>